<feature type="domain" description="ACT" evidence="9">
    <location>
        <begin position="699"/>
        <end position="783"/>
    </location>
</feature>
<dbReference type="SUPFAM" id="SSF109604">
    <property type="entry name" value="HD-domain/PDEase-like"/>
    <property type="match status" value="1"/>
</dbReference>
<dbReference type="SUPFAM" id="SSF81301">
    <property type="entry name" value="Nucleotidyltransferase"/>
    <property type="match status" value="1"/>
</dbReference>
<dbReference type="Pfam" id="PF08335">
    <property type="entry name" value="GlnD_UR_UTase"/>
    <property type="match status" value="1"/>
</dbReference>
<dbReference type="InterPro" id="IPR006674">
    <property type="entry name" value="HD_domain"/>
</dbReference>
<comment type="catalytic activity">
    <reaction evidence="7">
        <text>guanosine 3',5'-bis(diphosphate) + H2O = GDP + diphosphate + H(+)</text>
        <dbReference type="Rhea" id="RHEA:14253"/>
        <dbReference type="ChEBI" id="CHEBI:15377"/>
        <dbReference type="ChEBI" id="CHEBI:15378"/>
        <dbReference type="ChEBI" id="CHEBI:33019"/>
        <dbReference type="ChEBI" id="CHEBI:58189"/>
        <dbReference type="ChEBI" id="CHEBI:77828"/>
        <dbReference type="EC" id="3.1.7.2"/>
    </reaction>
</comment>
<keyword evidence="4 8" id="KW-0378">Hydrolase</keyword>
<comment type="catalytic activity">
    <reaction evidence="8">
        <text>[protein-PII]-uridylyl-L-tyrosine + H2O = [protein-PII]-L-tyrosine + UMP + H(+)</text>
        <dbReference type="Rhea" id="RHEA:48600"/>
        <dbReference type="Rhea" id="RHEA-COMP:12147"/>
        <dbReference type="Rhea" id="RHEA-COMP:12148"/>
        <dbReference type="ChEBI" id="CHEBI:15377"/>
        <dbReference type="ChEBI" id="CHEBI:15378"/>
        <dbReference type="ChEBI" id="CHEBI:46858"/>
        <dbReference type="ChEBI" id="CHEBI:57865"/>
        <dbReference type="ChEBI" id="CHEBI:90602"/>
    </reaction>
</comment>
<evidence type="ECO:0000256" key="1">
    <source>
        <dbReference type="ARBA" id="ARBA00022679"/>
    </source>
</evidence>
<dbReference type="GO" id="GO:0008081">
    <property type="term" value="F:phosphoric diester hydrolase activity"/>
    <property type="evidence" value="ECO:0007669"/>
    <property type="project" value="UniProtKB-UniRule"/>
</dbReference>
<evidence type="ECO:0000256" key="6">
    <source>
        <dbReference type="ARBA" id="ARBA00023268"/>
    </source>
</evidence>
<dbReference type="CDD" id="cd00077">
    <property type="entry name" value="HDc"/>
    <property type="match status" value="1"/>
</dbReference>
<dbReference type="PANTHER" id="PTHR47320:SF1">
    <property type="entry name" value="BIFUNCTIONAL URIDYLYLTRANSFERASE_URIDYLYL-REMOVING ENZYME"/>
    <property type="match status" value="1"/>
</dbReference>
<dbReference type="CDD" id="cd04899">
    <property type="entry name" value="ACT_ACR-UUR-like_2"/>
    <property type="match status" value="1"/>
</dbReference>
<dbReference type="GO" id="GO:0006808">
    <property type="term" value="P:regulation of nitrogen utilization"/>
    <property type="evidence" value="ECO:0007669"/>
    <property type="project" value="UniProtKB-UniRule"/>
</dbReference>
<dbReference type="InterPro" id="IPR043519">
    <property type="entry name" value="NT_sf"/>
</dbReference>
<keyword evidence="3" id="KW-0677">Repeat</keyword>
<evidence type="ECO:0000259" key="9">
    <source>
        <dbReference type="PROSITE" id="PS51671"/>
    </source>
</evidence>
<dbReference type="InterPro" id="IPR003607">
    <property type="entry name" value="HD/PDEase_dom"/>
</dbReference>
<dbReference type="SUPFAM" id="SSF81593">
    <property type="entry name" value="Nucleotidyltransferase substrate binding subunit/domain"/>
    <property type="match status" value="1"/>
</dbReference>
<keyword evidence="2 8" id="KW-0548">Nucleotidyltransferase</keyword>
<keyword evidence="12" id="KW-1185">Reference proteome</keyword>
<dbReference type="PIRSF" id="PIRSF006288">
    <property type="entry name" value="PII_uridyltransf"/>
    <property type="match status" value="1"/>
</dbReference>
<dbReference type="KEGG" id="apel:CA267_013885"/>
<dbReference type="Gene3D" id="1.10.3090.10">
    <property type="entry name" value="cca-adding enzyme, domain 2"/>
    <property type="match status" value="1"/>
</dbReference>
<dbReference type="EMBL" id="CP052766">
    <property type="protein sequence ID" value="QJR81770.1"/>
    <property type="molecule type" value="Genomic_DNA"/>
</dbReference>
<dbReference type="CDD" id="cd05401">
    <property type="entry name" value="NT_GlnE_GlnD_like"/>
    <property type="match status" value="1"/>
</dbReference>
<dbReference type="PROSITE" id="PS51831">
    <property type="entry name" value="HD"/>
    <property type="match status" value="1"/>
</dbReference>
<evidence type="ECO:0000256" key="2">
    <source>
        <dbReference type="ARBA" id="ARBA00022695"/>
    </source>
</evidence>
<evidence type="ECO:0000256" key="3">
    <source>
        <dbReference type="ARBA" id="ARBA00022737"/>
    </source>
</evidence>
<evidence type="ECO:0000256" key="4">
    <source>
        <dbReference type="ARBA" id="ARBA00022801"/>
    </source>
</evidence>
<dbReference type="Pfam" id="PF01966">
    <property type="entry name" value="HD"/>
    <property type="match status" value="1"/>
</dbReference>
<protein>
    <recommendedName>
        <fullName evidence="8">Bifunctional uridylyltransferase/uridylyl-removing enzyme</fullName>
        <shortName evidence="8">UTase/UR</shortName>
    </recommendedName>
    <alternativeName>
        <fullName evidence="8">Bifunctional [protein-PII] modification enzyme</fullName>
    </alternativeName>
    <alternativeName>
        <fullName evidence="8">Bifunctional nitrogen sensor protein</fullName>
    </alternativeName>
    <domain>
        <recommendedName>
            <fullName evidence="8">[Protein-PII] uridylyltransferase</fullName>
            <shortName evidence="8">PII uridylyltransferase</shortName>
            <shortName evidence="8">UTase</shortName>
            <ecNumber evidence="8">2.7.7.59</ecNumber>
        </recommendedName>
    </domain>
    <domain>
        <recommendedName>
            <fullName evidence="8">[Protein-PII]-UMP uridylyl-removing enzyme</fullName>
            <shortName evidence="8">UR</shortName>
            <ecNumber evidence="8">3.1.4.-</ecNumber>
        </recommendedName>
    </domain>
</protein>
<evidence type="ECO:0000259" key="10">
    <source>
        <dbReference type="PROSITE" id="PS51831"/>
    </source>
</evidence>
<dbReference type="EC" id="2.7.7.59" evidence="8"/>
<comment type="domain">
    <text evidence="8">Has four distinct domains: an N-terminal nucleotidyltransferase (NT) domain responsible for UTase activity, a central HD domain that encodes UR activity, and two C-terminal ACT domains that seem to have a role in glutamine sensing.</text>
</comment>
<feature type="domain" description="HD" evidence="10">
    <location>
        <begin position="452"/>
        <end position="573"/>
    </location>
</feature>
<dbReference type="PROSITE" id="PS51671">
    <property type="entry name" value="ACT"/>
    <property type="match status" value="2"/>
</dbReference>
<comment type="caution">
    <text evidence="8">Lacks conserved residue(s) required for the propagation of feature annotation.</text>
</comment>
<keyword evidence="5 8" id="KW-0460">Magnesium</keyword>
<reference evidence="12" key="1">
    <citation type="submission" date="2014-12" db="EMBL/GenBank/DDBJ databases">
        <title>Complete genome sequence of a multi-drug resistant Klebsiella pneumoniae.</title>
        <authorList>
            <person name="Hua X."/>
            <person name="Chen Q."/>
            <person name="Li X."/>
            <person name="Feng Y."/>
            <person name="Ruan Z."/>
            <person name="Yu Y."/>
        </authorList>
    </citation>
    <scope>NUCLEOTIDE SEQUENCE [LARGE SCALE GENOMIC DNA]</scope>
    <source>
        <strain evidence="12">5.12</strain>
    </source>
</reference>
<evidence type="ECO:0000256" key="8">
    <source>
        <dbReference type="HAMAP-Rule" id="MF_00277"/>
    </source>
</evidence>
<comment type="similarity">
    <text evidence="8">Belongs to the GlnD family.</text>
</comment>
<feature type="domain" description="ACT" evidence="9">
    <location>
        <begin position="806"/>
        <end position="883"/>
    </location>
</feature>
<keyword evidence="1 8" id="KW-0808">Transferase</keyword>
<dbReference type="GO" id="GO:0008773">
    <property type="term" value="F:[protein-PII] uridylyltransferase activity"/>
    <property type="evidence" value="ECO:0007669"/>
    <property type="project" value="UniProtKB-UniRule"/>
</dbReference>
<dbReference type="PANTHER" id="PTHR47320">
    <property type="entry name" value="BIFUNCTIONAL URIDYLYLTRANSFERASE/URIDYLYL-REMOVING ENZYME"/>
    <property type="match status" value="1"/>
</dbReference>
<name>A0A6M4MGM1_9ALTE</name>
<dbReference type="HAMAP" id="MF_00277">
    <property type="entry name" value="PII_uridylyl_transf"/>
    <property type="match status" value="1"/>
</dbReference>
<organism evidence="11 12">
    <name type="scientific">Alteromonas pelagimontana</name>
    <dbReference type="NCBI Taxonomy" id="1858656"/>
    <lineage>
        <taxon>Bacteria</taxon>
        <taxon>Pseudomonadati</taxon>
        <taxon>Pseudomonadota</taxon>
        <taxon>Gammaproteobacteria</taxon>
        <taxon>Alteromonadales</taxon>
        <taxon>Alteromonadaceae</taxon>
        <taxon>Alteromonas/Salinimonas group</taxon>
        <taxon>Alteromonas</taxon>
    </lineage>
</organism>
<comment type="catalytic activity">
    <reaction evidence="8">
        <text>[protein-PII]-L-tyrosine + UTP = [protein-PII]-uridylyl-L-tyrosine + diphosphate</text>
        <dbReference type="Rhea" id="RHEA:13673"/>
        <dbReference type="Rhea" id="RHEA-COMP:12147"/>
        <dbReference type="Rhea" id="RHEA-COMP:12148"/>
        <dbReference type="ChEBI" id="CHEBI:33019"/>
        <dbReference type="ChEBI" id="CHEBI:46398"/>
        <dbReference type="ChEBI" id="CHEBI:46858"/>
        <dbReference type="ChEBI" id="CHEBI:90602"/>
        <dbReference type="EC" id="2.7.7.59"/>
    </reaction>
</comment>
<dbReference type="InterPro" id="IPR010043">
    <property type="entry name" value="UTase/UR"/>
</dbReference>
<dbReference type="OrthoDB" id="9758038at2"/>
<evidence type="ECO:0000313" key="12">
    <source>
        <dbReference type="Proteomes" id="UP000219285"/>
    </source>
</evidence>
<dbReference type="AlphaFoldDB" id="A0A6M4MGM1"/>
<evidence type="ECO:0000256" key="5">
    <source>
        <dbReference type="ARBA" id="ARBA00022842"/>
    </source>
</evidence>
<comment type="cofactor">
    <cofactor evidence="8">
        <name>Mg(2+)</name>
        <dbReference type="ChEBI" id="CHEBI:18420"/>
    </cofactor>
</comment>
<dbReference type="SUPFAM" id="SSF55021">
    <property type="entry name" value="ACT-like"/>
    <property type="match status" value="2"/>
</dbReference>
<sequence>MSLQKLTEQIESITTVDDIAAIRQCVTDSYLWLDEAFGTTPVNRLVLGRAHFVDALLFRLWHLFQLDQDKDIALCAVGGYGRGHLQPYSDIDLLIVSRKTLASRTQEKVGQFITLLWDIRLDVGQSVRTIKETVKLAKDDITIATNLVESRLLTGSIEIFEKLWEEVNGRHSWSSKDFFVAKYEEQKTRHAKFNGTSYNLEPNVKENPGCLRDIQSIGWVAKKHFKEYDGFSLVGHGYFTEQEHSELIDCRIDLWRMRFALHLTAGRSENRLLFDYQPDVAARLGYGEEGKNSVEAMMRDFFRVVRRVTELNKMLLQRFRYDMLNQTVKNHTPINHNFSLLDGMISPQHDDVFATPEAILDFLYIIAETRETQGLDTDCIRQLRNARRKFESQYYVERPACRKRLMQLFRHPHFFDFAWDVMHEYGILQSYLPEWDKIVGMMQFDLFHAYTVDEHTHRLVKHVNHYFSAQNTEFPRCGRIVRNLDKPELLYIAAIFHDIAKGRNGDHSKLGAADVKTFCEQHDLEKSDAELISWLVENHLLMSVVAQRRDIYDPDVISEFATAMRSHNHLNLLYVLTLADIRATNDNLWNDWKASLLRELYLISQKALDNGLQCQATINERVQSHMQHARQLLIQSGSDLEKVDVLWNRLDDDYFVRFKPAQIAWHSREIIKAERELFPANEQALLVKANDEFAKGGTEILIYGKDRKALFAQVASVLDSRNCSIHDAHITVTRDGYVFDSLLVLENNGSRLSTPERIQSLEKAIIAQLEKPGRAHDNKRKLPRQMRQLDVPTKVRFFNFGEENTLIELEALDAPGILAKIGHAFVDTSVTLKLAKIATIGERAEDIFIVSNDAGKALTQEQQVALKKQILFKLDQLEDINIP</sequence>
<evidence type="ECO:0000313" key="11">
    <source>
        <dbReference type="EMBL" id="QJR81770.1"/>
    </source>
</evidence>
<dbReference type="InterPro" id="IPR002934">
    <property type="entry name" value="Polymerase_NTP_transf_dom"/>
</dbReference>
<gene>
    <name evidence="8 11" type="primary">glnD</name>
    <name evidence="11" type="ORF">CA267_013885</name>
</gene>
<comment type="function">
    <text evidence="8">Modifies, by uridylylation and deuridylylation, the PII regulatory proteins (GlnB and homologs), in response to the nitrogen status of the cell that GlnD senses through the glutamine level. Under low glutamine levels, catalyzes the conversion of the PII proteins and UTP to PII-UMP and PPi, while under higher glutamine levels, GlnD hydrolyzes PII-UMP to PII and UMP (deuridylylation). Thus, controls uridylylation state and activity of the PII proteins, and plays an important role in the regulation of nitrogen metabolism.</text>
</comment>
<dbReference type="GO" id="GO:0008893">
    <property type="term" value="F:guanosine-3',5'-bis(diphosphate) 3'-diphosphatase activity"/>
    <property type="evidence" value="ECO:0007669"/>
    <property type="project" value="UniProtKB-EC"/>
</dbReference>
<dbReference type="Proteomes" id="UP000219285">
    <property type="component" value="Chromosome"/>
</dbReference>
<dbReference type="Gene3D" id="3.30.460.10">
    <property type="entry name" value="Beta Polymerase, domain 2"/>
    <property type="match status" value="1"/>
</dbReference>
<feature type="region of interest" description="Uridylyltransferase" evidence="8">
    <location>
        <begin position="1"/>
        <end position="333"/>
    </location>
</feature>
<dbReference type="CDD" id="cd04900">
    <property type="entry name" value="ACT_UUR-like_1"/>
    <property type="match status" value="1"/>
</dbReference>
<proteinExistence type="inferred from homology"/>
<dbReference type="NCBIfam" id="TIGR01693">
    <property type="entry name" value="UTase_glnD"/>
    <property type="match status" value="1"/>
</dbReference>
<dbReference type="Pfam" id="PF01909">
    <property type="entry name" value="NTP_transf_2"/>
    <property type="match status" value="1"/>
</dbReference>
<dbReference type="EC" id="3.1.4.-" evidence="8"/>
<dbReference type="InterPro" id="IPR045865">
    <property type="entry name" value="ACT-like_dom_sf"/>
</dbReference>
<dbReference type="InterPro" id="IPR002912">
    <property type="entry name" value="ACT_dom"/>
</dbReference>
<evidence type="ECO:0000256" key="7">
    <source>
        <dbReference type="ARBA" id="ARBA00047968"/>
    </source>
</evidence>
<dbReference type="InterPro" id="IPR013546">
    <property type="entry name" value="PII_UdlTrfase/GS_AdlTrfase"/>
</dbReference>
<accession>A0A6M4MGM1</accession>
<comment type="activity regulation">
    <text evidence="8">Uridylyltransferase (UTase) activity is inhibited by glutamine, while glutamine activates uridylyl-removing (UR) activity.</text>
</comment>
<reference evidence="11 12" key="2">
    <citation type="submission" date="2020-04" db="EMBL/GenBank/DDBJ databases">
        <title>Complete genome sequence of Alteromonas pelagimontana 5.12T.</title>
        <authorList>
            <person name="Sinha R.K."/>
            <person name="Krishnan K.P."/>
            <person name="Kurian J.P."/>
        </authorList>
    </citation>
    <scope>NUCLEOTIDE SEQUENCE [LARGE SCALE GENOMIC DNA]</scope>
    <source>
        <strain evidence="11 12">5.12</strain>
    </source>
</reference>
<dbReference type="SMART" id="SM00471">
    <property type="entry name" value="HDc"/>
    <property type="match status" value="1"/>
</dbReference>
<keyword evidence="6 8" id="KW-0511">Multifunctional enzyme</keyword>
<dbReference type="RefSeq" id="WP_075610662.1">
    <property type="nucleotide sequence ID" value="NZ_CP052766.1"/>
</dbReference>